<protein>
    <submittedName>
        <fullName evidence="3">Circularly permuted type 2 ATP-grasp protein</fullName>
    </submittedName>
</protein>
<name>A0ABW7MQN1_9FLAO</name>
<dbReference type="RefSeq" id="WP_395438384.1">
    <property type="nucleotide sequence ID" value="NZ_JBAWKC010000003.1"/>
</dbReference>
<dbReference type="PANTHER" id="PTHR34595:SF2">
    <property type="entry name" value="BLR2978 PROTEIN"/>
    <property type="match status" value="1"/>
</dbReference>
<dbReference type="PANTHER" id="PTHR34595">
    <property type="entry name" value="BLR5612 PROTEIN"/>
    <property type="match status" value="1"/>
</dbReference>
<organism evidence="3 4">
    <name type="scientific">Gaetbulibacter aquiaggeris</name>
    <dbReference type="NCBI Taxonomy" id="1735373"/>
    <lineage>
        <taxon>Bacteria</taxon>
        <taxon>Pseudomonadati</taxon>
        <taxon>Bacteroidota</taxon>
        <taxon>Flavobacteriia</taxon>
        <taxon>Flavobacteriales</taxon>
        <taxon>Flavobacteriaceae</taxon>
        <taxon>Gaetbulibacter</taxon>
    </lineage>
</organism>
<accession>A0ABW7MQN1</accession>
<dbReference type="InterPro" id="IPR007296">
    <property type="entry name" value="DUF403"/>
</dbReference>
<evidence type="ECO:0000259" key="2">
    <source>
        <dbReference type="Pfam" id="PF14403"/>
    </source>
</evidence>
<proteinExistence type="predicted"/>
<reference evidence="3 4" key="1">
    <citation type="submission" date="2024-02" db="EMBL/GenBank/DDBJ databases">
        <title>A Gaetbulibacter species isolated from tidal flats and genomic insights of their niches.</title>
        <authorList>
            <person name="Ye Y."/>
        </authorList>
    </citation>
    <scope>NUCLEOTIDE SEQUENCE [LARGE SCALE GENOMIC DNA]</scope>
    <source>
        <strain evidence="3 4">KEM-8</strain>
    </source>
</reference>
<comment type="caution">
    <text evidence="3">The sequence shown here is derived from an EMBL/GenBank/DDBJ whole genome shotgun (WGS) entry which is preliminary data.</text>
</comment>
<dbReference type="Gene3D" id="3.40.50.11290">
    <property type="match status" value="1"/>
</dbReference>
<dbReference type="SUPFAM" id="SSF56059">
    <property type="entry name" value="Glutathione synthetase ATP-binding domain-like"/>
    <property type="match status" value="1"/>
</dbReference>
<dbReference type="EMBL" id="JBAWKC010000003">
    <property type="protein sequence ID" value="MFH6769144.1"/>
    <property type="molecule type" value="Genomic_DNA"/>
</dbReference>
<dbReference type="Gene3D" id="3.30.1490.270">
    <property type="match status" value="1"/>
</dbReference>
<evidence type="ECO:0000313" key="4">
    <source>
        <dbReference type="Proteomes" id="UP001610104"/>
    </source>
</evidence>
<feature type="domain" description="DUF403" evidence="1">
    <location>
        <begin position="510"/>
        <end position="835"/>
    </location>
</feature>
<gene>
    <name evidence="3" type="ORF">V8G56_10390</name>
</gene>
<evidence type="ECO:0000313" key="3">
    <source>
        <dbReference type="EMBL" id="MFH6769144.1"/>
    </source>
</evidence>
<dbReference type="Pfam" id="PF14403">
    <property type="entry name" value="CP_ATPgrasp_2"/>
    <property type="match status" value="1"/>
</dbReference>
<keyword evidence="4" id="KW-1185">Reference proteome</keyword>
<evidence type="ECO:0000259" key="1">
    <source>
        <dbReference type="Pfam" id="PF04168"/>
    </source>
</evidence>
<dbReference type="InterPro" id="IPR051680">
    <property type="entry name" value="ATP-dep_Glu-Cys_Ligase-2"/>
</dbReference>
<dbReference type="InterPro" id="IPR025841">
    <property type="entry name" value="CP_ATPgrasp_2"/>
</dbReference>
<sequence>MTVNTNILFQNYFSDVKNYDEVINSNLIINSNWENLLENLTNIGIPQLKLKQNEVNWLMAENGVTYNIYNDPKGLNRPWNLNIVPFLIHENEWTNIKKGIEQRAELLNLVLKDIYGKRELITKGIVPHEVIFAHRGFLRQCDQIQYKTSKHLLIYSADLARGPDGRMWVVNDRTQAPSGMGYALENRYSISRVIPDIFKNINVKQAAGFFYDFNQMLVESAPQNQQDPNIIILTPGPHNETYFEHAYLSTYLGYPLVHGNDLVVRNKKVYIKSLKGLKQVDVILRRVDDAYMDPLELREDSYLGVVGLLDVVREQNVTVVNPIGSGVLENSGLIPFMNHICRFFLNEDLILPQIASWWCGQEKERNFVLNNLTQLVVKRIDRSHRESIYFCEFLTLSQLEELKKAIQSNPYSFVAQEKIFFSTAPDFVNDQLEPRKVTCRTFAIAKQNGYSVMPGGLVRVAPEREDLYVSNQRGGISKDFWIISDEEQTTIQNYTWDKSFRISISDINDLPSHTAENLFWSGRYLGRALVTARFLRMTLNRMNDLQFNEQQTESDNLQYIYQAITNITSTFPGFVGKGKEIALNNPLKEICGLILDEKRFGTFAQALNSFNNSYYSLRNLWSKDMWRVFDSIQKTWHKFKEDNNYSISELIKLLDKIITRLIAFMGLIEESIMVEQGLLLYFIGLQTEQAMMNIEKCRALLVFNHEEHLQYQILESLLTSHESLNIYRYSYRSYLSVENVIKLILLDEKFPKSLTYQLNRIQKDIDNLPHSNTQDNLSEPQKYIYKAKKVISDTTINLLLELNQDGSLRQNLDDLLSVLSDLLNETSLSISNTYFNHSQQQTQLVNQDFPSSI</sequence>
<dbReference type="Proteomes" id="UP001610104">
    <property type="component" value="Unassembled WGS sequence"/>
</dbReference>
<feature type="domain" description="Circularly permuted ATP-grasp type 2" evidence="2">
    <location>
        <begin position="85"/>
        <end position="461"/>
    </location>
</feature>
<dbReference type="Pfam" id="PF04168">
    <property type="entry name" value="Alpha-E"/>
    <property type="match status" value="1"/>
</dbReference>